<evidence type="ECO:0000259" key="7">
    <source>
        <dbReference type="SMART" id="SM00385"/>
    </source>
</evidence>
<evidence type="ECO:0000259" key="8">
    <source>
        <dbReference type="SMART" id="SM01332"/>
    </source>
</evidence>
<dbReference type="InterPro" id="IPR046965">
    <property type="entry name" value="Cyclin_A/B-like"/>
</dbReference>
<sequence length="320" mass="36695">ATEDDSTKPKRTALGDITNLSSRASNKPEKSRTKSGKNKVDPVNSAIDENLEAAAISSGSEEQRERSDYDALIFQYLHSLELDPKRRPLSDYMEKIQKDLNPSMRTVLIDWLVEVAEEYKLVSDTLYLAVSYIDRFLSTRSLIRKDLQLLGVTCMLIAAKYEESNPPKVEEFCYITDNTYTKEEVVNMERNVLKLLDFQVGNPTVETFMRFVSASDDLFFFFSQASKLKHECLCRYIAELSLLDYGCVAYIPSLIAASAIFLARSTLRPDIHPWTLSLQKKTGYEAREMGECIKRLHDLQRGNGRNERAIEQKYMDHKVR</sequence>
<reference evidence="9 10" key="1">
    <citation type="journal article" date="2013" name="BMC Genomics">
        <title>The miniature genome of a carnivorous plant Genlisea aurea contains a low number of genes and short non-coding sequences.</title>
        <authorList>
            <person name="Leushkin E.V."/>
            <person name="Sutormin R.A."/>
            <person name="Nabieva E.R."/>
            <person name="Penin A.A."/>
            <person name="Kondrashov A.S."/>
            <person name="Logacheva M.D."/>
        </authorList>
    </citation>
    <scope>NUCLEOTIDE SEQUENCE [LARGE SCALE GENOMIC DNA]</scope>
</reference>
<dbReference type="InterPro" id="IPR006671">
    <property type="entry name" value="Cyclin_N"/>
</dbReference>
<dbReference type="Pfam" id="PF02984">
    <property type="entry name" value="Cyclin_C"/>
    <property type="match status" value="1"/>
</dbReference>
<keyword evidence="3 5" id="KW-0195">Cyclin</keyword>
<dbReference type="GO" id="GO:0016538">
    <property type="term" value="F:cyclin-dependent protein serine/threonine kinase regulator activity"/>
    <property type="evidence" value="ECO:0007669"/>
    <property type="project" value="InterPro"/>
</dbReference>
<feature type="region of interest" description="Disordered" evidence="6">
    <location>
        <begin position="1"/>
        <end position="46"/>
    </location>
</feature>
<keyword evidence="2" id="KW-0132">Cell division</keyword>
<dbReference type="GO" id="GO:0044772">
    <property type="term" value="P:mitotic cell cycle phase transition"/>
    <property type="evidence" value="ECO:0007669"/>
    <property type="project" value="InterPro"/>
</dbReference>
<organism evidence="9 10">
    <name type="scientific">Genlisea aurea</name>
    <dbReference type="NCBI Taxonomy" id="192259"/>
    <lineage>
        <taxon>Eukaryota</taxon>
        <taxon>Viridiplantae</taxon>
        <taxon>Streptophyta</taxon>
        <taxon>Embryophyta</taxon>
        <taxon>Tracheophyta</taxon>
        <taxon>Spermatophyta</taxon>
        <taxon>Magnoliopsida</taxon>
        <taxon>eudicotyledons</taxon>
        <taxon>Gunneridae</taxon>
        <taxon>Pentapetalae</taxon>
        <taxon>asterids</taxon>
        <taxon>lamiids</taxon>
        <taxon>Lamiales</taxon>
        <taxon>Lentibulariaceae</taxon>
        <taxon>Genlisea</taxon>
    </lineage>
</organism>
<dbReference type="OrthoDB" id="5590282at2759"/>
<dbReference type="SUPFAM" id="SSF47954">
    <property type="entry name" value="Cyclin-like"/>
    <property type="match status" value="2"/>
</dbReference>
<feature type="non-terminal residue" evidence="9">
    <location>
        <position position="1"/>
    </location>
</feature>
<gene>
    <name evidence="9" type="ORF">M569_01737</name>
</gene>
<dbReference type="InterPro" id="IPR039361">
    <property type="entry name" value="Cyclin"/>
</dbReference>
<feature type="domain" description="Cyclin C-terminal" evidence="8">
    <location>
        <begin position="203"/>
        <end position="320"/>
    </location>
</feature>
<evidence type="ECO:0000256" key="6">
    <source>
        <dbReference type="SAM" id="MobiDB-lite"/>
    </source>
</evidence>
<keyword evidence="10" id="KW-1185">Reference proteome</keyword>
<feature type="non-terminal residue" evidence="9">
    <location>
        <position position="320"/>
    </location>
</feature>
<evidence type="ECO:0000256" key="3">
    <source>
        <dbReference type="ARBA" id="ARBA00023127"/>
    </source>
</evidence>
<dbReference type="GO" id="GO:0051301">
    <property type="term" value="P:cell division"/>
    <property type="evidence" value="ECO:0007669"/>
    <property type="project" value="UniProtKB-KW"/>
</dbReference>
<dbReference type="PIRSF" id="PIRSF001771">
    <property type="entry name" value="Cyclin_A_B_D_E"/>
    <property type="match status" value="1"/>
</dbReference>
<dbReference type="InterPro" id="IPR004367">
    <property type="entry name" value="Cyclin_C-dom"/>
</dbReference>
<dbReference type="SMART" id="SM00385">
    <property type="entry name" value="CYCLIN"/>
    <property type="match status" value="2"/>
</dbReference>
<dbReference type="AlphaFoldDB" id="S8CZU1"/>
<evidence type="ECO:0000313" key="10">
    <source>
        <dbReference type="Proteomes" id="UP000015453"/>
    </source>
</evidence>
<dbReference type="PANTHER" id="PTHR10177">
    <property type="entry name" value="CYCLINS"/>
    <property type="match status" value="1"/>
</dbReference>
<comment type="similarity">
    <text evidence="1">Belongs to the cyclin family. Cyclin AB subfamily.</text>
</comment>
<dbReference type="PROSITE" id="PS00292">
    <property type="entry name" value="CYCLINS"/>
    <property type="match status" value="1"/>
</dbReference>
<dbReference type="InterPro" id="IPR048258">
    <property type="entry name" value="Cyclins_cyclin-box"/>
</dbReference>
<dbReference type="Pfam" id="PF00134">
    <property type="entry name" value="Cyclin_N"/>
    <property type="match status" value="1"/>
</dbReference>
<dbReference type="Proteomes" id="UP000015453">
    <property type="component" value="Unassembled WGS sequence"/>
</dbReference>
<accession>S8CZU1</accession>
<dbReference type="InterPro" id="IPR013763">
    <property type="entry name" value="Cyclin-like_dom"/>
</dbReference>
<feature type="domain" description="Cyclin-like" evidence="7">
    <location>
        <begin position="217"/>
        <end position="298"/>
    </location>
</feature>
<protein>
    <submittedName>
        <fullName evidence="9">Uncharacterized protein</fullName>
    </submittedName>
</protein>
<evidence type="ECO:0000256" key="2">
    <source>
        <dbReference type="ARBA" id="ARBA00022618"/>
    </source>
</evidence>
<feature type="domain" description="Cyclin-like" evidence="7">
    <location>
        <begin position="110"/>
        <end position="194"/>
    </location>
</feature>
<keyword evidence="4" id="KW-0131">Cell cycle</keyword>
<dbReference type="FunFam" id="1.10.472.10:FF:000167">
    <property type="entry name" value="Mitotic cyclin 6"/>
    <property type="match status" value="1"/>
</dbReference>
<comment type="caution">
    <text evidence="9">The sequence shown here is derived from an EMBL/GenBank/DDBJ whole genome shotgun (WGS) entry which is preliminary data.</text>
</comment>
<dbReference type="SMART" id="SM01332">
    <property type="entry name" value="Cyclin_C"/>
    <property type="match status" value="1"/>
</dbReference>
<evidence type="ECO:0000256" key="5">
    <source>
        <dbReference type="RuleBase" id="RU000383"/>
    </source>
</evidence>
<dbReference type="Gene3D" id="1.10.472.10">
    <property type="entry name" value="Cyclin-like"/>
    <property type="match status" value="2"/>
</dbReference>
<dbReference type="FunFam" id="1.10.472.10:FF:000013">
    <property type="entry name" value="Cyclin A1"/>
    <property type="match status" value="1"/>
</dbReference>
<dbReference type="EMBL" id="AUSU01000596">
    <property type="protein sequence ID" value="EPS73019.1"/>
    <property type="molecule type" value="Genomic_DNA"/>
</dbReference>
<dbReference type="InterPro" id="IPR036915">
    <property type="entry name" value="Cyclin-like_sf"/>
</dbReference>
<proteinExistence type="inferred from homology"/>
<evidence type="ECO:0000313" key="9">
    <source>
        <dbReference type="EMBL" id="EPS73019.1"/>
    </source>
</evidence>
<name>S8CZU1_9LAMI</name>
<evidence type="ECO:0000256" key="4">
    <source>
        <dbReference type="ARBA" id="ARBA00023306"/>
    </source>
</evidence>
<evidence type="ECO:0000256" key="1">
    <source>
        <dbReference type="ARBA" id="ARBA00006955"/>
    </source>
</evidence>